<evidence type="ECO:0000256" key="4">
    <source>
        <dbReference type="ARBA" id="ARBA00023136"/>
    </source>
</evidence>
<feature type="domain" description="Major facilitator superfamily (MFS) profile" evidence="6">
    <location>
        <begin position="21"/>
        <end position="463"/>
    </location>
</feature>
<dbReference type="PANTHER" id="PTHR24064">
    <property type="entry name" value="SOLUTE CARRIER FAMILY 22 MEMBER"/>
    <property type="match status" value="1"/>
</dbReference>
<dbReference type="InterPro" id="IPR005828">
    <property type="entry name" value="MFS_sugar_transport-like"/>
</dbReference>
<name>A0A6J1P918_BICAN</name>
<comment type="subcellular location">
    <subcellularLocation>
        <location evidence="1">Membrane</location>
        <topology evidence="1">Multi-pass membrane protein</topology>
    </subcellularLocation>
</comment>
<proteinExistence type="predicted"/>
<gene>
    <name evidence="8" type="primary">LOC112057936</name>
</gene>
<dbReference type="OrthoDB" id="5296287at2759"/>
<organism evidence="7 8">
    <name type="scientific">Bicyclus anynana</name>
    <name type="common">Squinting bush brown butterfly</name>
    <dbReference type="NCBI Taxonomy" id="110368"/>
    <lineage>
        <taxon>Eukaryota</taxon>
        <taxon>Metazoa</taxon>
        <taxon>Ecdysozoa</taxon>
        <taxon>Arthropoda</taxon>
        <taxon>Hexapoda</taxon>
        <taxon>Insecta</taxon>
        <taxon>Pterygota</taxon>
        <taxon>Neoptera</taxon>
        <taxon>Endopterygota</taxon>
        <taxon>Lepidoptera</taxon>
        <taxon>Glossata</taxon>
        <taxon>Ditrysia</taxon>
        <taxon>Papilionoidea</taxon>
        <taxon>Nymphalidae</taxon>
        <taxon>Satyrinae</taxon>
        <taxon>Satyrini</taxon>
        <taxon>Mycalesina</taxon>
        <taxon>Bicyclus</taxon>
    </lineage>
</organism>
<evidence type="ECO:0000256" key="2">
    <source>
        <dbReference type="ARBA" id="ARBA00022692"/>
    </source>
</evidence>
<feature type="transmembrane region" description="Helical" evidence="5">
    <location>
        <begin position="354"/>
        <end position="372"/>
    </location>
</feature>
<dbReference type="GO" id="GO:0016020">
    <property type="term" value="C:membrane"/>
    <property type="evidence" value="ECO:0007669"/>
    <property type="project" value="UniProtKB-SubCell"/>
</dbReference>
<feature type="transmembrane region" description="Helical" evidence="5">
    <location>
        <begin position="378"/>
        <end position="401"/>
    </location>
</feature>
<dbReference type="Gene3D" id="1.20.1250.20">
    <property type="entry name" value="MFS general substrate transporter like domains"/>
    <property type="match status" value="1"/>
</dbReference>
<keyword evidence="4 5" id="KW-0472">Membrane</keyword>
<dbReference type="AlphaFoldDB" id="A0A6J1P918"/>
<evidence type="ECO:0000256" key="3">
    <source>
        <dbReference type="ARBA" id="ARBA00022989"/>
    </source>
</evidence>
<feature type="transmembrane region" description="Helical" evidence="5">
    <location>
        <begin position="323"/>
        <end position="347"/>
    </location>
</feature>
<feature type="transmembrane region" description="Helical" evidence="5">
    <location>
        <begin position="438"/>
        <end position="458"/>
    </location>
</feature>
<dbReference type="InterPro" id="IPR036259">
    <property type="entry name" value="MFS_trans_sf"/>
</dbReference>
<dbReference type="KEGG" id="bany:112057936"/>
<evidence type="ECO:0000313" key="7">
    <source>
        <dbReference type="Proteomes" id="UP001652582"/>
    </source>
</evidence>
<dbReference type="PROSITE" id="PS50850">
    <property type="entry name" value="MFS"/>
    <property type="match status" value="1"/>
</dbReference>
<accession>A0A6J1P918</accession>
<sequence length="483" mass="54684">MTAEDAIETIIGRFGRYQTWILFLVTLGRFPAEYQLVNVVFILPNVEYVCMDEQSYNVSNHCPCNNPEYDKTYIVNSVTSNWNLICESRQLASLTQSMLHVGILAGSIFYGHISDRYGRKLACVMALVCEVLFSALSAAVTEFWMFVVLRFIIGTGLGGTMLCCYVILIELSGKSFRPYLSALMEISYVLSYFTLPIIAYFVRDWRHLQLVTSLPWSFVLLYYFLIPESPRWLITTGKKEKAIEVLTYIANKNKRPTENIRAIVEKIQGEANSVDQKQFGSYLDLFRTPKIRTYVLLTACVWSCCAFTFFGINQYIGKLQGNIYLNVMLSAVCLIPGLFLVVLATLYLRRKVGVVTSFIVASGSLLVIIFIPKHVDTVQLVFAITGQLGAYTAFMQIYLFTSEIFPTIVRNSAMGFVSVFARFGSFTAPFVVNIGIEWVSVTIFCILAFLAASLCYFLPETKDIVLLNTVEQTEKFKNKKVTR</sequence>
<evidence type="ECO:0000256" key="5">
    <source>
        <dbReference type="SAM" id="Phobius"/>
    </source>
</evidence>
<evidence type="ECO:0000259" key="6">
    <source>
        <dbReference type="PROSITE" id="PS50850"/>
    </source>
</evidence>
<dbReference type="RefSeq" id="XP_023954319.1">
    <property type="nucleotide sequence ID" value="XM_024098551.2"/>
</dbReference>
<feature type="transmembrane region" description="Helical" evidence="5">
    <location>
        <begin position="121"/>
        <end position="141"/>
    </location>
</feature>
<dbReference type="SUPFAM" id="SSF103473">
    <property type="entry name" value="MFS general substrate transporter"/>
    <property type="match status" value="1"/>
</dbReference>
<feature type="transmembrane region" description="Helical" evidence="5">
    <location>
        <begin position="147"/>
        <end position="168"/>
    </location>
</feature>
<feature type="transmembrane region" description="Helical" evidence="5">
    <location>
        <begin position="180"/>
        <end position="202"/>
    </location>
</feature>
<feature type="transmembrane region" description="Helical" evidence="5">
    <location>
        <begin position="294"/>
        <end position="317"/>
    </location>
</feature>
<keyword evidence="3 5" id="KW-1133">Transmembrane helix</keyword>
<evidence type="ECO:0000313" key="8">
    <source>
        <dbReference type="RefSeq" id="XP_023954319.1"/>
    </source>
</evidence>
<dbReference type="Proteomes" id="UP001652582">
    <property type="component" value="Chromosome 13"/>
</dbReference>
<reference evidence="8" key="1">
    <citation type="submission" date="2025-08" db="UniProtKB">
        <authorList>
            <consortium name="RefSeq"/>
        </authorList>
    </citation>
    <scope>IDENTIFICATION</scope>
</reference>
<dbReference type="GO" id="GO:0022857">
    <property type="term" value="F:transmembrane transporter activity"/>
    <property type="evidence" value="ECO:0007669"/>
    <property type="project" value="InterPro"/>
</dbReference>
<dbReference type="GeneID" id="112057936"/>
<keyword evidence="2 5" id="KW-0812">Transmembrane</keyword>
<feature type="transmembrane region" description="Helical" evidence="5">
    <location>
        <begin position="208"/>
        <end position="226"/>
    </location>
</feature>
<protein>
    <submittedName>
        <fullName evidence="8">Organic cation transporter protein</fullName>
    </submittedName>
</protein>
<keyword evidence="7" id="KW-1185">Reference proteome</keyword>
<dbReference type="Pfam" id="PF00083">
    <property type="entry name" value="Sugar_tr"/>
    <property type="match status" value="1"/>
</dbReference>
<evidence type="ECO:0000256" key="1">
    <source>
        <dbReference type="ARBA" id="ARBA00004141"/>
    </source>
</evidence>
<dbReference type="InterPro" id="IPR020846">
    <property type="entry name" value="MFS_dom"/>
</dbReference>